<evidence type="ECO:0000256" key="13">
    <source>
        <dbReference type="ARBA" id="ARBA00048555"/>
    </source>
</evidence>
<evidence type="ECO:0000256" key="6">
    <source>
        <dbReference type="ARBA" id="ARBA00022573"/>
    </source>
</evidence>
<reference evidence="17 18" key="1">
    <citation type="journal article" date="2011" name="J. Bacteriol.">
        <title>Genome sequence of the nonpathogenic Listeria monocytogenes serovar 4a strain M7.</title>
        <authorList>
            <person name="Chen J."/>
            <person name="Xia Y."/>
            <person name="Cheng C."/>
            <person name="Fang C."/>
            <person name="Shan Y."/>
            <person name="Jin G."/>
            <person name="Fang W."/>
        </authorList>
    </citation>
    <scope>NUCLEOTIDE SEQUENCE [LARGE SCALE GENOMIC DNA]</scope>
    <source>
        <strain evidence="17 18">M7</strain>
    </source>
</reference>
<comment type="subunit">
    <text evidence="3">Homotrimer.</text>
</comment>
<keyword evidence="6 15" id="KW-0169">Cobalamin biosynthesis</keyword>
<evidence type="ECO:0000256" key="3">
    <source>
        <dbReference type="ARBA" id="ARBA00011233"/>
    </source>
</evidence>
<dbReference type="Proteomes" id="UP000000486">
    <property type="component" value="Chromosome"/>
</dbReference>
<evidence type="ECO:0000313" key="18">
    <source>
        <dbReference type="Proteomes" id="UP000000486"/>
    </source>
</evidence>
<comment type="catalytic activity">
    <reaction evidence="14 15">
        <text>2 cob(II)alamin + reduced [electron-transfer flavoprotein] + 2 ATP = 2 adenosylcob(III)alamin + 2 triphosphate + oxidized [electron-transfer flavoprotein] + 3 H(+)</text>
        <dbReference type="Rhea" id="RHEA:28671"/>
        <dbReference type="Rhea" id="RHEA-COMP:10685"/>
        <dbReference type="Rhea" id="RHEA-COMP:10686"/>
        <dbReference type="ChEBI" id="CHEBI:15378"/>
        <dbReference type="ChEBI" id="CHEBI:16304"/>
        <dbReference type="ChEBI" id="CHEBI:18036"/>
        <dbReference type="ChEBI" id="CHEBI:18408"/>
        <dbReference type="ChEBI" id="CHEBI:30616"/>
        <dbReference type="ChEBI" id="CHEBI:57692"/>
        <dbReference type="ChEBI" id="CHEBI:58307"/>
        <dbReference type="EC" id="2.5.1.17"/>
    </reaction>
</comment>
<protein>
    <recommendedName>
        <fullName evidence="5 15">Corrinoid adenosyltransferase</fullName>
        <ecNumber evidence="4 15">2.5.1.17</ecNumber>
    </recommendedName>
    <alternativeName>
        <fullName evidence="10 15">Cob(II)alamin adenosyltransferase</fullName>
    </alternativeName>
    <alternativeName>
        <fullName evidence="12 15">Cob(II)yrinic acid a,c-diamide adenosyltransferase</fullName>
    </alternativeName>
    <alternativeName>
        <fullName evidence="11 15">Cobinamide/cobalamin adenosyltransferase</fullName>
    </alternativeName>
</protein>
<evidence type="ECO:0000256" key="15">
    <source>
        <dbReference type="RuleBase" id="RU366026"/>
    </source>
</evidence>
<evidence type="ECO:0000256" key="10">
    <source>
        <dbReference type="ARBA" id="ARBA00031529"/>
    </source>
</evidence>
<evidence type="ECO:0000256" key="7">
    <source>
        <dbReference type="ARBA" id="ARBA00022679"/>
    </source>
</evidence>
<evidence type="ECO:0000256" key="4">
    <source>
        <dbReference type="ARBA" id="ARBA00012454"/>
    </source>
</evidence>
<dbReference type="PATRIC" id="fig|1030009.3.peg.1203"/>
<dbReference type="InterPro" id="IPR036451">
    <property type="entry name" value="CblAdoTrfase-like_sf"/>
</dbReference>
<evidence type="ECO:0000256" key="11">
    <source>
        <dbReference type="ARBA" id="ARBA00033334"/>
    </source>
</evidence>
<keyword evidence="9 15" id="KW-0067">ATP-binding</keyword>
<dbReference type="Pfam" id="PF01923">
    <property type="entry name" value="Cob_adeno_trans"/>
    <property type="match status" value="1"/>
</dbReference>
<dbReference type="InterPro" id="IPR016030">
    <property type="entry name" value="CblAdoTrfase-like"/>
</dbReference>
<name>A0A0E0UV83_LISMM</name>
<evidence type="ECO:0000256" key="1">
    <source>
        <dbReference type="ARBA" id="ARBA00005121"/>
    </source>
</evidence>
<dbReference type="PANTHER" id="PTHR12213:SF0">
    <property type="entry name" value="CORRINOID ADENOSYLTRANSFERASE MMAB"/>
    <property type="match status" value="1"/>
</dbReference>
<organism evidence="17 18">
    <name type="scientific">Listeria monocytogenes serotype 4a (strain M7)</name>
    <dbReference type="NCBI Taxonomy" id="1030009"/>
    <lineage>
        <taxon>Bacteria</taxon>
        <taxon>Bacillati</taxon>
        <taxon>Bacillota</taxon>
        <taxon>Bacilli</taxon>
        <taxon>Bacillales</taxon>
        <taxon>Listeriaceae</taxon>
        <taxon>Listeria</taxon>
    </lineage>
</organism>
<comment type="pathway">
    <text evidence="1 15">Cofactor biosynthesis; adenosylcobalamin biosynthesis; adenosylcobalamin from cob(II)yrinate a,c-diamide: step 2/7.</text>
</comment>
<dbReference type="GO" id="GO:0005524">
    <property type="term" value="F:ATP binding"/>
    <property type="evidence" value="ECO:0007669"/>
    <property type="project" value="UniProtKB-UniRule"/>
</dbReference>
<dbReference type="FunFam" id="1.20.1200.10:FF:000001">
    <property type="entry name" value="Cob(I)yrinic acid a,c-diamide adenosyltransferase"/>
    <property type="match status" value="1"/>
</dbReference>
<proteinExistence type="inferred from homology"/>
<dbReference type="GO" id="GO:0008817">
    <property type="term" value="F:corrinoid adenosyltransferase activity"/>
    <property type="evidence" value="ECO:0007669"/>
    <property type="project" value="UniProtKB-UniRule"/>
</dbReference>
<dbReference type="NCBIfam" id="TIGR00636">
    <property type="entry name" value="PduO_Nterm"/>
    <property type="match status" value="1"/>
</dbReference>
<dbReference type="Gene3D" id="1.20.1200.10">
    <property type="entry name" value="Cobalamin adenosyltransferase-like"/>
    <property type="match status" value="1"/>
</dbReference>
<gene>
    <name evidence="17" type="ordered locus">LMM7_1214</name>
</gene>
<dbReference type="PANTHER" id="PTHR12213">
    <property type="entry name" value="CORRINOID ADENOSYLTRANSFERASE"/>
    <property type="match status" value="1"/>
</dbReference>
<evidence type="ECO:0000313" key="17">
    <source>
        <dbReference type="EMBL" id="AEH92219.1"/>
    </source>
</evidence>
<dbReference type="RefSeq" id="WP_003724741.1">
    <property type="nucleotide sequence ID" value="NC_017537.1"/>
</dbReference>
<dbReference type="UniPathway" id="UPA00148">
    <property type="reaction ID" value="UER00233"/>
</dbReference>
<evidence type="ECO:0000259" key="16">
    <source>
        <dbReference type="Pfam" id="PF01923"/>
    </source>
</evidence>
<dbReference type="EMBL" id="CP002816">
    <property type="protein sequence ID" value="AEH92219.1"/>
    <property type="molecule type" value="Genomic_DNA"/>
</dbReference>
<dbReference type="EC" id="2.5.1.17" evidence="4 15"/>
<dbReference type="HOGENOM" id="CLU_083486_0_1_9"/>
<evidence type="ECO:0000256" key="2">
    <source>
        <dbReference type="ARBA" id="ARBA00007487"/>
    </source>
</evidence>
<dbReference type="GO" id="GO:0009236">
    <property type="term" value="P:cobalamin biosynthetic process"/>
    <property type="evidence" value="ECO:0007669"/>
    <property type="project" value="UniProtKB-UniRule"/>
</dbReference>
<sequence>MRIYTKTGDKGMTRIIGGSKVSKDNIRIDAYGTLDELNSLIGYTITTLGAEPEIQAELEQIQQQLFDAGGDLATEEGKRAYKLTSEPVAWLEDRIDIYADEPPEIEKFILPGGTQAASLLHMARTVTRRAEREIVGMLKIASSNEEVLKYVNRLSDYFFAVARVVNYRAGETDIFYKNSELVFRNKKK</sequence>
<evidence type="ECO:0000256" key="5">
    <source>
        <dbReference type="ARBA" id="ARBA00020963"/>
    </source>
</evidence>
<comment type="catalytic activity">
    <reaction evidence="13 15">
        <text>2 cob(II)yrinate a,c diamide + reduced [electron-transfer flavoprotein] + 2 ATP = 2 adenosylcob(III)yrinate a,c-diamide + 2 triphosphate + oxidized [electron-transfer flavoprotein] + 3 H(+)</text>
        <dbReference type="Rhea" id="RHEA:11528"/>
        <dbReference type="Rhea" id="RHEA-COMP:10685"/>
        <dbReference type="Rhea" id="RHEA-COMP:10686"/>
        <dbReference type="ChEBI" id="CHEBI:15378"/>
        <dbReference type="ChEBI" id="CHEBI:18036"/>
        <dbReference type="ChEBI" id="CHEBI:30616"/>
        <dbReference type="ChEBI" id="CHEBI:57692"/>
        <dbReference type="ChEBI" id="CHEBI:58307"/>
        <dbReference type="ChEBI" id="CHEBI:58503"/>
        <dbReference type="ChEBI" id="CHEBI:58537"/>
        <dbReference type="EC" id="2.5.1.17"/>
    </reaction>
</comment>
<dbReference type="KEGG" id="lmq:LMM7_1214"/>
<accession>A0A0E0UV83</accession>
<dbReference type="InterPro" id="IPR029499">
    <property type="entry name" value="PduO-typ"/>
</dbReference>
<evidence type="ECO:0000256" key="12">
    <source>
        <dbReference type="ARBA" id="ARBA00033354"/>
    </source>
</evidence>
<evidence type="ECO:0000256" key="9">
    <source>
        <dbReference type="ARBA" id="ARBA00022840"/>
    </source>
</evidence>
<evidence type="ECO:0000256" key="14">
    <source>
        <dbReference type="ARBA" id="ARBA00048692"/>
    </source>
</evidence>
<keyword evidence="8 15" id="KW-0547">Nucleotide-binding</keyword>
<dbReference type="AlphaFoldDB" id="A0A0E0UV83"/>
<comment type="similarity">
    <text evidence="2 15">Belongs to the Cob(I)alamin adenosyltransferase family.</text>
</comment>
<feature type="domain" description="Cobalamin adenosyltransferase-like" evidence="16">
    <location>
        <begin position="3"/>
        <end position="165"/>
    </location>
</feature>
<keyword evidence="7 15" id="KW-0808">Transferase</keyword>
<evidence type="ECO:0000256" key="8">
    <source>
        <dbReference type="ARBA" id="ARBA00022741"/>
    </source>
</evidence>
<dbReference type="SUPFAM" id="SSF89028">
    <property type="entry name" value="Cobalamin adenosyltransferase-like"/>
    <property type="match status" value="1"/>
</dbReference>